<name>A0A1Q9EQD3_SYMMI</name>
<organism evidence="2 3">
    <name type="scientific">Symbiodinium microadriaticum</name>
    <name type="common">Dinoflagellate</name>
    <name type="synonym">Zooxanthella microadriatica</name>
    <dbReference type="NCBI Taxonomy" id="2951"/>
    <lineage>
        <taxon>Eukaryota</taxon>
        <taxon>Sar</taxon>
        <taxon>Alveolata</taxon>
        <taxon>Dinophyceae</taxon>
        <taxon>Suessiales</taxon>
        <taxon>Symbiodiniaceae</taxon>
        <taxon>Symbiodinium</taxon>
    </lineage>
</organism>
<reference evidence="2 3" key="1">
    <citation type="submission" date="2016-02" db="EMBL/GenBank/DDBJ databases">
        <title>Genome analysis of coral dinoflagellate symbionts highlights evolutionary adaptations to a symbiotic lifestyle.</title>
        <authorList>
            <person name="Aranda M."/>
            <person name="Li Y."/>
            <person name="Liew Y.J."/>
            <person name="Baumgarten S."/>
            <person name="Simakov O."/>
            <person name="Wilson M."/>
            <person name="Piel J."/>
            <person name="Ashoor H."/>
            <person name="Bougouffa S."/>
            <person name="Bajic V.B."/>
            <person name="Ryu T."/>
            <person name="Ravasi T."/>
            <person name="Bayer T."/>
            <person name="Micklem G."/>
            <person name="Kim H."/>
            <person name="Bhak J."/>
            <person name="Lajeunesse T.C."/>
            <person name="Voolstra C.R."/>
        </authorList>
    </citation>
    <scope>NUCLEOTIDE SEQUENCE [LARGE SCALE GENOMIC DNA]</scope>
    <source>
        <strain evidence="2 3">CCMP2467</strain>
    </source>
</reference>
<protein>
    <submittedName>
        <fullName evidence="2">Uncharacterized protein</fullName>
    </submittedName>
</protein>
<proteinExistence type="predicted"/>
<evidence type="ECO:0000313" key="2">
    <source>
        <dbReference type="EMBL" id="OLQ09645.1"/>
    </source>
</evidence>
<feature type="compositionally biased region" description="Basic and acidic residues" evidence="1">
    <location>
        <begin position="165"/>
        <end position="178"/>
    </location>
</feature>
<keyword evidence="3" id="KW-1185">Reference proteome</keyword>
<dbReference type="EMBL" id="LSRX01000093">
    <property type="protein sequence ID" value="OLQ09645.1"/>
    <property type="molecule type" value="Genomic_DNA"/>
</dbReference>
<feature type="region of interest" description="Disordered" evidence="1">
    <location>
        <begin position="165"/>
        <end position="227"/>
    </location>
</feature>
<gene>
    <name evidence="2" type="ORF">AK812_SmicGene6703</name>
</gene>
<comment type="caution">
    <text evidence="2">The sequence shown here is derived from an EMBL/GenBank/DDBJ whole genome shotgun (WGS) entry which is preliminary data.</text>
</comment>
<accession>A0A1Q9EQD3</accession>
<dbReference type="AlphaFoldDB" id="A0A1Q9EQD3"/>
<dbReference type="OrthoDB" id="10272689at2759"/>
<dbReference type="Proteomes" id="UP000186817">
    <property type="component" value="Unassembled WGS sequence"/>
</dbReference>
<evidence type="ECO:0000313" key="3">
    <source>
        <dbReference type="Proteomes" id="UP000186817"/>
    </source>
</evidence>
<evidence type="ECO:0000256" key="1">
    <source>
        <dbReference type="SAM" id="MobiDB-lite"/>
    </source>
</evidence>
<sequence>MGRSVRKILSLPLFSDEFCLWLVHLHMTQFEKLSAVSDGFAAECVESFVTPVPALADLPMLAAKKLLFILVKSMASIGCAGLTVDLGFGLVDSSLASGRSPLKQKAAGDPQLVPVPRQEQFSLKAQEDEMNVLRAIVHKSGGFRTIRALGEVLIKYILALRSGMRPDGDPMGQRRSEVDPPEEISANLEHEERSPGQDPLQDVSASSADPIEDFFPGGRRPDLLAWR</sequence>